<dbReference type="Proteomes" id="UP000258927">
    <property type="component" value="Plasmid pHL2708X3"/>
</dbReference>
<dbReference type="RefSeq" id="WP_117396917.1">
    <property type="nucleotide sequence ID" value="NZ_CP021331.1"/>
</dbReference>
<dbReference type="EMBL" id="CP021331">
    <property type="protein sequence ID" value="AVX05962.1"/>
    <property type="molecule type" value="Genomic_DNA"/>
</dbReference>
<evidence type="ECO:0000313" key="4">
    <source>
        <dbReference type="Proteomes" id="UP000258927"/>
    </source>
</evidence>
<dbReference type="PIRSF" id="PIRSF037112">
    <property type="entry name" value="Antirestriction_ArdC"/>
    <property type="match status" value="1"/>
</dbReference>
<organism evidence="3 4">
    <name type="scientific">Maritalea myrionectae</name>
    <dbReference type="NCBI Taxonomy" id="454601"/>
    <lineage>
        <taxon>Bacteria</taxon>
        <taxon>Pseudomonadati</taxon>
        <taxon>Pseudomonadota</taxon>
        <taxon>Alphaproteobacteria</taxon>
        <taxon>Hyphomicrobiales</taxon>
        <taxon>Devosiaceae</taxon>
        <taxon>Maritalea</taxon>
    </lineage>
</organism>
<reference evidence="3 4" key="1">
    <citation type="submission" date="2017-05" db="EMBL/GenBank/DDBJ databases">
        <title>Genome Analysis of Maritalea myrionectae HL2708#5.</title>
        <authorList>
            <consortium name="Cotde Inc.-PKNU"/>
            <person name="Jang D."/>
            <person name="Oh H.-M."/>
        </authorList>
    </citation>
    <scope>NUCLEOTIDE SEQUENCE [LARGE SCALE GENOMIC DNA]</scope>
    <source>
        <strain evidence="3 4">HL2708#5</strain>
        <plasmid evidence="4">phl2708x3</plasmid>
    </source>
</reference>
<feature type="domain" description="N-terminal" evidence="1">
    <location>
        <begin position="5"/>
        <end position="123"/>
    </location>
</feature>
<gene>
    <name evidence="3" type="ORF">MXMO3_03459</name>
</gene>
<evidence type="ECO:0008006" key="5">
    <source>
        <dbReference type="Google" id="ProtNLM"/>
    </source>
</evidence>
<dbReference type="InterPro" id="IPR041459">
    <property type="entry name" value="MPTase-PolyVal"/>
</dbReference>
<keyword evidence="3" id="KW-0614">Plasmid</keyword>
<dbReference type="Pfam" id="PF18818">
    <property type="entry name" value="MPTase-PolyVal"/>
    <property type="match status" value="1"/>
</dbReference>
<dbReference type="GO" id="GO:0003697">
    <property type="term" value="F:single-stranded DNA binding"/>
    <property type="evidence" value="ECO:0007669"/>
    <property type="project" value="InterPro"/>
</dbReference>
<evidence type="ECO:0000259" key="2">
    <source>
        <dbReference type="Pfam" id="PF18818"/>
    </source>
</evidence>
<evidence type="ECO:0000313" key="3">
    <source>
        <dbReference type="EMBL" id="AVX05962.1"/>
    </source>
</evidence>
<dbReference type="InterPro" id="IPR013610">
    <property type="entry name" value="ArdC_N"/>
</dbReference>
<evidence type="ECO:0000259" key="1">
    <source>
        <dbReference type="Pfam" id="PF08401"/>
    </source>
</evidence>
<dbReference type="Pfam" id="PF08401">
    <property type="entry name" value="ArdcN"/>
    <property type="match status" value="1"/>
</dbReference>
<feature type="domain" description="Polyvalent protein metallopeptidase" evidence="2">
    <location>
        <begin position="151"/>
        <end position="281"/>
    </location>
</feature>
<dbReference type="InterPro" id="IPR017113">
    <property type="entry name" value="Antirestriction_ArdC"/>
</dbReference>
<dbReference type="AlphaFoldDB" id="A0A2R4MIX6"/>
<name>A0A2R4MIX6_9HYPH</name>
<proteinExistence type="predicted"/>
<sequence length="301" mass="33795">MSKSEIYNDITNAIVAHLESINLDDYEAPFGSLCEFGLPHNPTTESNYSGVNIVNLWVSQFSKGYSSARWATFNQWKKLGGKVRKGEKSTPIIFYKTRLIKDTNEQGEEDEKSIPMLKMHRVFNLDQIEGIELESQSAKELTNLVDRIALADEFCKNTGAKIIENGRKAFYQPSTDSITMPAPELFNDTKTATATENFYSVLFHELTHWSGGKSRLNRDLKGLKQNKSAYAFEELIAELGAAFLCPKFNIGQFARKDHAQYIASWLKVMKDDPKFVFKASAAANNAVAYLEGLQSDMSEAA</sequence>
<dbReference type="KEGG" id="mmyr:MXMO3_03459"/>
<geneLocation type="plasmid" evidence="4">
    <name>phl2708x3</name>
</geneLocation>
<protein>
    <recommendedName>
        <fullName evidence="5">DNA primase TraC</fullName>
    </recommendedName>
</protein>
<accession>A0A2R4MIX6</accession>
<keyword evidence="4" id="KW-1185">Reference proteome</keyword>